<feature type="region of interest" description="Disordered" evidence="1">
    <location>
        <begin position="1"/>
        <end position="32"/>
    </location>
</feature>
<name>Q8LDJ7_ARATH</name>
<dbReference type="EMBL" id="AY085974">
    <property type="protein sequence ID" value="AAM63184.1"/>
    <property type="molecule type" value="mRNA"/>
</dbReference>
<dbReference type="AlphaFoldDB" id="Q8LDJ7"/>
<sequence>MSFGVNNETGRVTGESFPGKVKSPGVGRGGSESWSFSGGFWDKVIPKKKRFHGTSHNTFLFFLFSHMFFNPLRRERSQVFIKWGHY</sequence>
<reference evidence="2" key="2">
    <citation type="submission" date="2002-03" db="EMBL/GenBank/DDBJ databases">
        <authorList>
            <person name="Brover V."/>
            <person name="Troukhan M."/>
            <person name="Alexandrov N."/>
            <person name="Lu Y.-P."/>
            <person name="Flavell R."/>
            <person name="Feldmann K."/>
        </authorList>
    </citation>
    <scope>NUCLEOTIDE SEQUENCE</scope>
</reference>
<proteinExistence type="evidence at transcript level"/>
<reference evidence="2" key="1">
    <citation type="journal article" date="2002" name="Genome Biol.">
        <title>Full-length messenger RNA sequences greatly improve genome annotation.</title>
        <authorList>
            <person name="Haas B.J."/>
            <person name="Volfovsky N."/>
            <person name="Town C.D."/>
            <person name="Troukhan M."/>
            <person name="Alexandrov N."/>
            <person name="Feldmann K.A."/>
            <person name="Flavell R.B."/>
            <person name="White O."/>
            <person name="Salzberg S.L."/>
        </authorList>
    </citation>
    <scope>NUCLEOTIDE SEQUENCE</scope>
</reference>
<protein>
    <submittedName>
        <fullName evidence="2">Uncharacterized protein</fullName>
    </submittedName>
</protein>
<organism evidence="2">
    <name type="scientific">Arabidopsis thaliana</name>
    <name type="common">Mouse-ear cress</name>
    <dbReference type="NCBI Taxonomy" id="3702"/>
    <lineage>
        <taxon>Eukaryota</taxon>
        <taxon>Viridiplantae</taxon>
        <taxon>Streptophyta</taxon>
        <taxon>Embryophyta</taxon>
        <taxon>Tracheophyta</taxon>
        <taxon>Spermatophyta</taxon>
        <taxon>Magnoliopsida</taxon>
        <taxon>eudicotyledons</taxon>
        <taxon>Gunneridae</taxon>
        <taxon>Pentapetalae</taxon>
        <taxon>rosids</taxon>
        <taxon>malvids</taxon>
        <taxon>Brassicales</taxon>
        <taxon>Brassicaceae</taxon>
        <taxon>Camelineae</taxon>
        <taxon>Arabidopsis</taxon>
    </lineage>
</organism>
<accession>Q8LDJ7</accession>
<evidence type="ECO:0000313" key="2">
    <source>
        <dbReference type="EMBL" id="AAM63184.1"/>
    </source>
</evidence>
<reference evidence="2" key="3">
    <citation type="journal article" date="2006" name="Plant Mol. Biol.">
        <title>Features of Arabidopsis genes and genome discovered using full-length cDNAs.</title>
        <authorList>
            <person name="Alexandrov N.N."/>
            <person name="Troukhan M.E."/>
            <person name="Brover V.V."/>
            <person name="Tatarinova T."/>
            <person name="Flavell R.B."/>
            <person name="Feldmann K.A."/>
        </authorList>
    </citation>
    <scope>NUCLEOTIDE SEQUENCE</scope>
</reference>
<evidence type="ECO:0000256" key="1">
    <source>
        <dbReference type="SAM" id="MobiDB-lite"/>
    </source>
</evidence>
<feature type="compositionally biased region" description="Polar residues" evidence="1">
    <location>
        <begin position="1"/>
        <end position="10"/>
    </location>
</feature>